<comment type="caution">
    <text evidence="1">The sequence shown here is derived from an EMBL/GenBank/DDBJ whole genome shotgun (WGS) entry which is preliminary data.</text>
</comment>
<protein>
    <submittedName>
        <fullName evidence="1">Uncharacterized protein</fullName>
    </submittedName>
</protein>
<accession>A0A0L0NQS8</accession>
<dbReference type="VEuPathDB" id="FungiDB:QG37_07227"/>
<organism evidence="1 2">
    <name type="scientific">Candidozyma auris</name>
    <name type="common">Yeast</name>
    <name type="synonym">Candida auris</name>
    <dbReference type="NCBI Taxonomy" id="498019"/>
    <lineage>
        <taxon>Eukaryota</taxon>
        <taxon>Fungi</taxon>
        <taxon>Dikarya</taxon>
        <taxon>Ascomycota</taxon>
        <taxon>Saccharomycotina</taxon>
        <taxon>Pichiomycetes</taxon>
        <taxon>Metschnikowiaceae</taxon>
        <taxon>Candidozyma</taxon>
    </lineage>
</organism>
<sequence length="100" mass="11499">MTLPEISEFKSKLYLKALLSASNVTLKYEGLTWELSMHVTRDVAESVLRAHAGVHRRNKRRMKFMGKRMRGAALNQGFEDFGGNLTKIRYLIKPNMLSEI</sequence>
<dbReference type="Proteomes" id="UP000037122">
    <property type="component" value="Unassembled WGS sequence"/>
</dbReference>
<name>A0A0L0NQS8_CANAR</name>
<gene>
    <name evidence="1" type="ORF">QG37_07227</name>
</gene>
<proteinExistence type="predicted"/>
<evidence type="ECO:0000313" key="2">
    <source>
        <dbReference type="Proteomes" id="UP000037122"/>
    </source>
</evidence>
<dbReference type="AlphaFoldDB" id="A0A0L0NQS8"/>
<reference evidence="2" key="1">
    <citation type="journal article" date="2015" name="BMC Genomics">
        <title>Draft genome of a commonly misdiagnosed multidrug resistant pathogen Candida auris.</title>
        <authorList>
            <person name="Chatterjee S."/>
            <person name="Alampalli S.V."/>
            <person name="Nageshan R.K."/>
            <person name="Chettiar S.T."/>
            <person name="Joshi S."/>
            <person name="Tatu U.S."/>
        </authorList>
    </citation>
    <scope>NUCLEOTIDE SEQUENCE [LARGE SCALE GENOMIC DNA]</scope>
    <source>
        <strain evidence="2">6684</strain>
    </source>
</reference>
<evidence type="ECO:0000313" key="1">
    <source>
        <dbReference type="EMBL" id="KND96491.1"/>
    </source>
</evidence>
<dbReference type="EMBL" id="LGST01000055">
    <property type="protein sequence ID" value="KND96491.1"/>
    <property type="molecule type" value="Genomic_DNA"/>
</dbReference>